<dbReference type="PANTHER" id="PTHR43708:SF5">
    <property type="entry name" value="CONSERVED EXPRESSED OXIDOREDUCTASE (EUROFUNG)-RELATED"/>
    <property type="match status" value="1"/>
</dbReference>
<evidence type="ECO:0000313" key="4">
    <source>
        <dbReference type="EMBL" id="UGS25487.1"/>
    </source>
</evidence>
<dbReference type="InterPro" id="IPR000683">
    <property type="entry name" value="Gfo/Idh/MocA-like_OxRdtase_N"/>
</dbReference>
<organism evidence="4 5">
    <name type="scientific">Microbacterium resistens</name>
    <dbReference type="NCBI Taxonomy" id="156977"/>
    <lineage>
        <taxon>Bacteria</taxon>
        <taxon>Bacillati</taxon>
        <taxon>Actinomycetota</taxon>
        <taxon>Actinomycetes</taxon>
        <taxon>Micrococcales</taxon>
        <taxon>Microbacteriaceae</taxon>
        <taxon>Microbacterium</taxon>
    </lineage>
</organism>
<keyword evidence="5" id="KW-1185">Reference proteome</keyword>
<evidence type="ECO:0000256" key="2">
    <source>
        <dbReference type="ARBA" id="ARBA00023002"/>
    </source>
</evidence>
<dbReference type="Pfam" id="PF01408">
    <property type="entry name" value="GFO_IDH_MocA"/>
    <property type="match status" value="1"/>
</dbReference>
<dbReference type="Gene3D" id="3.40.50.720">
    <property type="entry name" value="NAD(P)-binding Rossmann-like Domain"/>
    <property type="match status" value="1"/>
</dbReference>
<sequence>MNAPRVAIVGIENSHATEIVHYLNVLRPSHVPVRVTALVAGEPERTAELARLGGIETVVEDAAELRGRVDALIVTSRDGALHRDLAVPFLEAGVPVWVDKPLAAGVADADEIIAAAERGGAPLTSSSALRWVADTQDLARDLGSVGELQTLTLTGPADPDSEYSGIFFYGIHIADAAQRLLPGDPEGIDVCRTPHAVVARYRVADTLVALEFIRPDEDGRVPFRATAVGRHGVLSREIRLGEDYVQPGVDAFAEMLATGVPPIPAAQMRAPIRLLETVAQELGASARVPAH</sequence>
<dbReference type="SUPFAM" id="SSF51735">
    <property type="entry name" value="NAD(P)-binding Rossmann-fold domains"/>
    <property type="match status" value="1"/>
</dbReference>
<dbReference type="EMBL" id="CP082781">
    <property type="protein sequence ID" value="UGS25487.1"/>
    <property type="molecule type" value="Genomic_DNA"/>
</dbReference>
<evidence type="ECO:0000256" key="1">
    <source>
        <dbReference type="ARBA" id="ARBA00010928"/>
    </source>
</evidence>
<name>A0ABY3RNP7_9MICO</name>
<dbReference type="RefSeq" id="WP_231819339.1">
    <property type="nucleotide sequence ID" value="NZ_CP082781.1"/>
</dbReference>
<evidence type="ECO:0000313" key="5">
    <source>
        <dbReference type="Proteomes" id="UP001199642"/>
    </source>
</evidence>
<reference evidence="4 5" key="1">
    <citation type="submission" date="2023-01" db="EMBL/GenBank/DDBJ databases">
        <title>Characterization of estradiol degrading bacteria Microbacterium sp. MZT7 and reveal degrading genes through genome analysis.</title>
        <authorList>
            <person name="Hao P."/>
            <person name="Gao Y."/>
        </authorList>
    </citation>
    <scope>NUCLEOTIDE SEQUENCE [LARGE SCALE GENOMIC DNA]</scope>
    <source>
        <strain evidence="4 5">MZT7</strain>
    </source>
</reference>
<comment type="similarity">
    <text evidence="1">Belongs to the Gfo/Idh/MocA family.</text>
</comment>
<dbReference type="InterPro" id="IPR036291">
    <property type="entry name" value="NAD(P)-bd_dom_sf"/>
</dbReference>
<accession>A0ABY3RNP7</accession>
<feature type="domain" description="Gfo/Idh/MocA-like oxidoreductase N-terminal" evidence="3">
    <location>
        <begin position="5"/>
        <end position="123"/>
    </location>
</feature>
<keyword evidence="2" id="KW-0560">Oxidoreductase</keyword>
<dbReference type="PANTHER" id="PTHR43708">
    <property type="entry name" value="CONSERVED EXPRESSED OXIDOREDUCTASE (EUROFUNG)"/>
    <property type="match status" value="1"/>
</dbReference>
<gene>
    <name evidence="4" type="ORF">K8F61_12450</name>
</gene>
<dbReference type="Proteomes" id="UP001199642">
    <property type="component" value="Chromosome"/>
</dbReference>
<proteinExistence type="inferred from homology"/>
<dbReference type="InterPro" id="IPR051317">
    <property type="entry name" value="Gfo/Idh/MocA_oxidoreduct"/>
</dbReference>
<evidence type="ECO:0000259" key="3">
    <source>
        <dbReference type="Pfam" id="PF01408"/>
    </source>
</evidence>
<protein>
    <submittedName>
        <fullName evidence="4">Gfo/Idh/MocA family oxidoreductase</fullName>
    </submittedName>
</protein>